<dbReference type="EMBL" id="GL379966">
    <property type="protein sequence ID" value="EGT39224.1"/>
    <property type="molecule type" value="Genomic_DNA"/>
</dbReference>
<keyword evidence="1" id="KW-0175">Coiled coil</keyword>
<evidence type="ECO:0000313" key="3">
    <source>
        <dbReference type="Proteomes" id="UP000008068"/>
    </source>
</evidence>
<proteinExistence type="predicted"/>
<keyword evidence="3" id="KW-1185">Reference proteome</keyword>
<gene>
    <name evidence="2" type="ORF">CAEBREN_17719</name>
</gene>
<reference evidence="3" key="1">
    <citation type="submission" date="2011-07" db="EMBL/GenBank/DDBJ databases">
        <authorList>
            <consortium name="Caenorhabditis brenneri Sequencing and Analysis Consortium"/>
            <person name="Wilson R.K."/>
        </authorList>
    </citation>
    <scope>NUCLEOTIDE SEQUENCE [LARGE SCALE GENOMIC DNA]</scope>
    <source>
        <strain evidence="3">PB2801</strain>
    </source>
</reference>
<protein>
    <submittedName>
        <fullName evidence="2">Uncharacterized protein</fullName>
    </submittedName>
</protein>
<evidence type="ECO:0000313" key="2">
    <source>
        <dbReference type="EMBL" id="EGT39224.1"/>
    </source>
</evidence>
<dbReference type="InParanoid" id="G0NWS9"/>
<name>G0NWS9_CAEBE</name>
<dbReference type="HOGENOM" id="CLU_1620489_0_0_1"/>
<organism evidence="3">
    <name type="scientific">Caenorhabditis brenneri</name>
    <name type="common">Nematode worm</name>
    <dbReference type="NCBI Taxonomy" id="135651"/>
    <lineage>
        <taxon>Eukaryota</taxon>
        <taxon>Metazoa</taxon>
        <taxon>Ecdysozoa</taxon>
        <taxon>Nematoda</taxon>
        <taxon>Chromadorea</taxon>
        <taxon>Rhabditida</taxon>
        <taxon>Rhabditina</taxon>
        <taxon>Rhabditomorpha</taxon>
        <taxon>Rhabditoidea</taxon>
        <taxon>Rhabditidae</taxon>
        <taxon>Peloderinae</taxon>
        <taxon>Caenorhabditis</taxon>
    </lineage>
</organism>
<dbReference type="Proteomes" id="UP000008068">
    <property type="component" value="Unassembled WGS sequence"/>
</dbReference>
<feature type="coiled-coil region" evidence="1">
    <location>
        <begin position="43"/>
        <end position="116"/>
    </location>
</feature>
<sequence length="164" mass="20308">MQCSHLLTFVTLFRCFDMPPSTPRLSYSIQDAFRLRRQYRDKITDLQQFIDDREDEMEELQERMIRQEEICEQARNVDQNLYERQLRYLKILQKQLKKVTAKLLQLTIELRKVRQLRERRLRMIGEQARWSFSISRYHQQKRVWREQTTMTWHMGALHCSKIRQ</sequence>
<accession>G0NWS9</accession>
<evidence type="ECO:0000256" key="1">
    <source>
        <dbReference type="SAM" id="Coils"/>
    </source>
</evidence>
<dbReference type="AlphaFoldDB" id="G0NWS9"/>